<dbReference type="Pfam" id="PF12732">
    <property type="entry name" value="YtxH"/>
    <property type="match status" value="1"/>
</dbReference>
<accession>A0A512BFZ9</accession>
<reference evidence="2 3" key="1">
    <citation type="submission" date="2019-07" db="EMBL/GenBank/DDBJ databases">
        <title>Whole genome shotgun sequence of Segetibacter aerophilus NBRC 106135.</title>
        <authorList>
            <person name="Hosoyama A."/>
            <person name="Uohara A."/>
            <person name="Ohji S."/>
            <person name="Ichikawa N."/>
        </authorList>
    </citation>
    <scope>NUCLEOTIDE SEQUENCE [LARGE SCALE GENOMIC DNA]</scope>
    <source>
        <strain evidence="2 3">NBRC 106135</strain>
    </source>
</reference>
<dbReference type="Gene3D" id="1.20.120.20">
    <property type="entry name" value="Apolipoprotein"/>
    <property type="match status" value="1"/>
</dbReference>
<dbReference type="InterPro" id="IPR024623">
    <property type="entry name" value="YtxH"/>
</dbReference>
<keyword evidence="1" id="KW-0812">Transmembrane</keyword>
<gene>
    <name evidence="2" type="ORF">SAE01_33960</name>
</gene>
<dbReference type="RefSeq" id="WP_147205014.1">
    <property type="nucleotide sequence ID" value="NZ_BJYT01000014.1"/>
</dbReference>
<evidence type="ECO:0000313" key="2">
    <source>
        <dbReference type="EMBL" id="GEO10900.1"/>
    </source>
</evidence>
<proteinExistence type="predicted"/>
<dbReference type="OrthoDB" id="680358at2"/>
<feature type="transmembrane region" description="Helical" evidence="1">
    <location>
        <begin position="6"/>
        <end position="26"/>
    </location>
</feature>
<organism evidence="2 3">
    <name type="scientific">Segetibacter aerophilus</name>
    <dbReference type="NCBI Taxonomy" id="670293"/>
    <lineage>
        <taxon>Bacteria</taxon>
        <taxon>Pseudomonadati</taxon>
        <taxon>Bacteroidota</taxon>
        <taxon>Chitinophagia</taxon>
        <taxon>Chitinophagales</taxon>
        <taxon>Chitinophagaceae</taxon>
        <taxon>Segetibacter</taxon>
    </lineage>
</organism>
<sequence>MNSGSKVLLGVLAGAATGAILGVLFAPDKGDETRRRISEGSRDVTENLKTKFGEFVDGLADRYETVKESATDLLDQGRQKANSVVSALKSEAGDVASKASGAAGAASGGAAGAAAGARAGAEAGSGFNQI</sequence>
<evidence type="ECO:0000313" key="3">
    <source>
        <dbReference type="Proteomes" id="UP000321513"/>
    </source>
</evidence>
<name>A0A512BFZ9_9BACT</name>
<evidence type="ECO:0008006" key="4">
    <source>
        <dbReference type="Google" id="ProtNLM"/>
    </source>
</evidence>
<keyword evidence="3" id="KW-1185">Reference proteome</keyword>
<dbReference type="Proteomes" id="UP000321513">
    <property type="component" value="Unassembled WGS sequence"/>
</dbReference>
<keyword evidence="1" id="KW-1133">Transmembrane helix</keyword>
<keyword evidence="1" id="KW-0472">Membrane</keyword>
<dbReference type="EMBL" id="BJYT01000014">
    <property type="protein sequence ID" value="GEO10900.1"/>
    <property type="molecule type" value="Genomic_DNA"/>
</dbReference>
<comment type="caution">
    <text evidence="2">The sequence shown here is derived from an EMBL/GenBank/DDBJ whole genome shotgun (WGS) entry which is preliminary data.</text>
</comment>
<evidence type="ECO:0000256" key="1">
    <source>
        <dbReference type="SAM" id="Phobius"/>
    </source>
</evidence>
<protein>
    <recommendedName>
        <fullName evidence="4">Gas vesicle protein</fullName>
    </recommendedName>
</protein>
<dbReference type="AlphaFoldDB" id="A0A512BFZ9"/>